<protein>
    <submittedName>
        <fullName evidence="2">Uncharacterized protein</fullName>
    </submittedName>
</protein>
<sequence>MKKLLLLFVLMSSFIWAQMPNIANVWTNNSRPYIGTIGTDNETIKLKIEISEQNRKNDQEYFVSGYSLVENNTSKYEGKLKITKYKDGKRKGVVYGDYELAEENKGKHSGIFTGKFIYTFKWNKKTEKIENPYIEFIGNWKSYDGTLDFKTNLKNQ</sequence>
<evidence type="ECO:0000313" key="3">
    <source>
        <dbReference type="Proteomes" id="UP001163731"/>
    </source>
</evidence>
<evidence type="ECO:0000256" key="1">
    <source>
        <dbReference type="SAM" id="SignalP"/>
    </source>
</evidence>
<keyword evidence="1" id="KW-0732">Signal</keyword>
<keyword evidence="3" id="KW-1185">Reference proteome</keyword>
<comment type="caution">
    <text evidence="2">The sequence shown here is derived from an EMBL/GenBank/DDBJ whole genome shotgun (WGS) entry which is preliminary data.</text>
</comment>
<accession>A0ABT3I0G2</accession>
<feature type="signal peptide" evidence="1">
    <location>
        <begin position="1"/>
        <end position="17"/>
    </location>
</feature>
<gene>
    <name evidence="2" type="ORF">OMO38_13550</name>
</gene>
<proteinExistence type="predicted"/>
<reference evidence="2" key="1">
    <citation type="submission" date="2022-10" db="EMBL/GenBank/DDBJ databases">
        <title>Chryseobacterium babae sp. nov. isolated from the gut of the beetle Oryctes rhinoceros, and Chryseobacterium kimseyorum sp. nov., isolated from a stick insect rearing cage.</title>
        <authorList>
            <person name="Shelomi M."/>
            <person name="Han C.-J."/>
            <person name="Chen W.-M."/>
            <person name="Chen H.-K."/>
            <person name="Liaw S.-J."/>
            <person name="Muhle E."/>
            <person name="Clermont D."/>
        </authorList>
    </citation>
    <scope>NUCLEOTIDE SEQUENCE</scope>
    <source>
        <strain evidence="2">09-1422</strain>
    </source>
</reference>
<feature type="chain" id="PRO_5045721309" evidence="1">
    <location>
        <begin position="18"/>
        <end position="156"/>
    </location>
</feature>
<dbReference type="RefSeq" id="WP_264750738.1">
    <property type="nucleotide sequence ID" value="NZ_JAPDHW010000009.1"/>
</dbReference>
<dbReference type="EMBL" id="JAPDHW010000009">
    <property type="protein sequence ID" value="MCW3169546.1"/>
    <property type="molecule type" value="Genomic_DNA"/>
</dbReference>
<evidence type="ECO:0000313" key="2">
    <source>
        <dbReference type="EMBL" id="MCW3169546.1"/>
    </source>
</evidence>
<dbReference type="Proteomes" id="UP001163731">
    <property type="component" value="Unassembled WGS sequence"/>
</dbReference>
<organism evidence="2 3">
    <name type="scientific">Chryseobacterium kimseyorum</name>
    <dbReference type="NCBI Taxonomy" id="2984028"/>
    <lineage>
        <taxon>Bacteria</taxon>
        <taxon>Pseudomonadati</taxon>
        <taxon>Bacteroidota</taxon>
        <taxon>Flavobacteriia</taxon>
        <taxon>Flavobacteriales</taxon>
        <taxon>Weeksellaceae</taxon>
        <taxon>Chryseobacterium group</taxon>
        <taxon>Chryseobacterium</taxon>
    </lineage>
</organism>
<name>A0ABT3I0G2_9FLAO</name>